<dbReference type="Gene3D" id="3.30.40.10">
    <property type="entry name" value="Zinc/RING finger domain, C3HC4 (zinc finger)"/>
    <property type="match status" value="1"/>
</dbReference>
<evidence type="ECO:0000256" key="3">
    <source>
        <dbReference type="ARBA" id="ARBA00022833"/>
    </source>
</evidence>
<dbReference type="PROSITE" id="PS50119">
    <property type="entry name" value="ZF_BBOX"/>
    <property type="match status" value="1"/>
</dbReference>
<evidence type="ECO:0000256" key="5">
    <source>
        <dbReference type="SAM" id="MobiDB-lite"/>
    </source>
</evidence>
<dbReference type="PANTHER" id="PTHR25462">
    <property type="entry name" value="BONUS, ISOFORM C-RELATED"/>
    <property type="match status" value="1"/>
</dbReference>
<feature type="domain" description="B box-type" evidence="7">
    <location>
        <begin position="127"/>
        <end position="173"/>
    </location>
</feature>
<dbReference type="InterPro" id="IPR017907">
    <property type="entry name" value="Znf_RING_CS"/>
</dbReference>
<dbReference type="AlphaFoldDB" id="G0NC09"/>
<dbReference type="STRING" id="135651.G0NC09"/>
<gene>
    <name evidence="8" type="ORF">CAEBREN_12368</name>
</gene>
<dbReference type="Proteomes" id="UP000008068">
    <property type="component" value="Unassembled WGS sequence"/>
</dbReference>
<feature type="compositionally biased region" description="Acidic residues" evidence="5">
    <location>
        <begin position="434"/>
        <end position="456"/>
    </location>
</feature>
<evidence type="ECO:0000256" key="1">
    <source>
        <dbReference type="ARBA" id="ARBA00022723"/>
    </source>
</evidence>
<name>G0NC09_CAEBE</name>
<organism evidence="9">
    <name type="scientific">Caenorhabditis brenneri</name>
    <name type="common">Nematode worm</name>
    <dbReference type="NCBI Taxonomy" id="135651"/>
    <lineage>
        <taxon>Eukaryota</taxon>
        <taxon>Metazoa</taxon>
        <taxon>Ecdysozoa</taxon>
        <taxon>Nematoda</taxon>
        <taxon>Chromadorea</taxon>
        <taxon>Rhabditida</taxon>
        <taxon>Rhabditina</taxon>
        <taxon>Rhabditomorpha</taxon>
        <taxon>Rhabditoidea</taxon>
        <taxon>Rhabditidae</taxon>
        <taxon>Peloderinae</taxon>
        <taxon>Caenorhabditis</taxon>
    </lineage>
</organism>
<evidence type="ECO:0008006" key="10">
    <source>
        <dbReference type="Google" id="ProtNLM"/>
    </source>
</evidence>
<evidence type="ECO:0000256" key="4">
    <source>
        <dbReference type="PROSITE-ProRule" id="PRU00024"/>
    </source>
</evidence>
<dbReference type="HOGENOM" id="CLU_600252_0_0_1"/>
<dbReference type="OrthoDB" id="5855028at2759"/>
<keyword evidence="9" id="KW-1185">Reference proteome</keyword>
<evidence type="ECO:0000313" key="9">
    <source>
        <dbReference type="Proteomes" id="UP000008068"/>
    </source>
</evidence>
<dbReference type="InterPro" id="IPR013083">
    <property type="entry name" value="Znf_RING/FYVE/PHD"/>
</dbReference>
<dbReference type="eggNOG" id="KOG4185">
    <property type="taxonomic scope" value="Eukaryota"/>
</dbReference>
<evidence type="ECO:0000313" key="8">
    <source>
        <dbReference type="EMBL" id="EGT57208.1"/>
    </source>
</evidence>
<dbReference type="GO" id="GO:0008270">
    <property type="term" value="F:zinc ion binding"/>
    <property type="evidence" value="ECO:0007669"/>
    <property type="project" value="UniProtKB-KW"/>
</dbReference>
<reference evidence="9" key="1">
    <citation type="submission" date="2011-07" db="EMBL/GenBank/DDBJ databases">
        <authorList>
            <consortium name="Caenorhabditis brenneri Sequencing and Analysis Consortium"/>
            <person name="Wilson R.K."/>
        </authorList>
    </citation>
    <scope>NUCLEOTIDE SEQUENCE [LARGE SCALE GENOMIC DNA]</scope>
    <source>
        <strain evidence="9">PB2801</strain>
    </source>
</reference>
<dbReference type="PROSITE" id="PS00518">
    <property type="entry name" value="ZF_RING_1"/>
    <property type="match status" value="1"/>
</dbReference>
<dbReference type="InterPro" id="IPR001841">
    <property type="entry name" value="Znf_RING"/>
</dbReference>
<feature type="compositionally biased region" description="Acidic residues" evidence="5">
    <location>
        <begin position="410"/>
        <end position="427"/>
    </location>
</feature>
<dbReference type="EMBL" id="GL379860">
    <property type="protein sequence ID" value="EGT57208.1"/>
    <property type="molecule type" value="Genomic_DNA"/>
</dbReference>
<accession>G0NC09</accession>
<keyword evidence="1" id="KW-0479">Metal-binding</keyword>
<dbReference type="Gene3D" id="3.30.160.60">
    <property type="entry name" value="Classic Zinc Finger"/>
    <property type="match status" value="1"/>
</dbReference>
<dbReference type="InterPro" id="IPR047153">
    <property type="entry name" value="TRIM45/56/19-like"/>
</dbReference>
<dbReference type="SUPFAM" id="SSF57850">
    <property type="entry name" value="RING/U-box"/>
    <property type="match status" value="1"/>
</dbReference>
<dbReference type="Pfam" id="PF00097">
    <property type="entry name" value="zf-C3HC4"/>
    <property type="match status" value="1"/>
</dbReference>
<protein>
    <recommendedName>
        <fullName evidence="10">RING-type domain-containing protein</fullName>
    </recommendedName>
</protein>
<evidence type="ECO:0000259" key="6">
    <source>
        <dbReference type="PROSITE" id="PS50089"/>
    </source>
</evidence>
<feature type="compositionally biased region" description="Basic and acidic residues" evidence="5">
    <location>
        <begin position="370"/>
        <end position="386"/>
    </location>
</feature>
<dbReference type="SMART" id="SM00184">
    <property type="entry name" value="RING"/>
    <property type="match status" value="1"/>
</dbReference>
<proteinExistence type="predicted"/>
<keyword evidence="3" id="KW-0862">Zinc</keyword>
<dbReference type="OMA" id="GCSENRI"/>
<keyword evidence="2 4" id="KW-0863">Zinc-finger</keyword>
<evidence type="ECO:0000259" key="7">
    <source>
        <dbReference type="PROSITE" id="PS50119"/>
    </source>
</evidence>
<dbReference type="InterPro" id="IPR018957">
    <property type="entry name" value="Znf_C3HC4_RING-type"/>
</dbReference>
<evidence type="ECO:0000256" key="2">
    <source>
        <dbReference type="ARBA" id="ARBA00022771"/>
    </source>
</evidence>
<feature type="domain" description="RING-type" evidence="6">
    <location>
        <begin position="48"/>
        <end position="91"/>
    </location>
</feature>
<dbReference type="PANTHER" id="PTHR25462:SF296">
    <property type="entry name" value="MEIOTIC P26, ISOFORM F"/>
    <property type="match status" value="1"/>
</dbReference>
<feature type="region of interest" description="Disordered" evidence="5">
    <location>
        <begin position="368"/>
        <end position="456"/>
    </location>
</feature>
<dbReference type="InParanoid" id="G0NC09"/>
<dbReference type="InterPro" id="IPR000315">
    <property type="entry name" value="Znf_B-box"/>
</dbReference>
<dbReference type="PROSITE" id="PS50089">
    <property type="entry name" value="ZF_RING_2"/>
    <property type="match status" value="1"/>
</dbReference>
<sequence>MAVSPYRLPTGRTLKEEIAASRRAIMTKTPTKTDEQVSFLRRSNAIQCSVCYRSFSDVEKALKPKSLPACGHTFCTFCIEKLNRKPCPTCRKVNDIDAEKVPINYALMNLIGEMQTERGPPPEIKDDPFVPCFENAKHESKMYCTDCQQAYCQRCFADAHSAKFMKDHKNIPVEKRPFTIPDCPNCPNGRVADAAIYYCPQLGCSENRITCIKCRNIHHRNHKVQMILPQLEKNYSKVEELLEKVQEKDKKVLKFNEYLGQLLDDADDQQSDHIAKIRNHFDNLKHNAITKYEKFMKKEEKKIENAMNQCCRSVAQIKGAKGRIVECLKRKRDLHDIDKFFKEVEGLKGVDTLGDFFPLNEYELTPDMSVEPKRPVKRPRLEDPSKDPVVAPQVKPVKEEVDSDGTYVDSDNDSDEDSSDDSSDDEAPPVRGDSDDDSSEYDPSDDSDDEDVIVLD</sequence>